<evidence type="ECO:0000313" key="11">
    <source>
        <dbReference type="Proteomes" id="UP000243606"/>
    </source>
</evidence>
<dbReference type="HAMAP" id="MF_00099">
    <property type="entry name" value="CheB_chemtxs"/>
    <property type="match status" value="1"/>
</dbReference>
<protein>
    <recommendedName>
        <fullName evidence="5">Protein-glutamate methylesterase/protein-glutamine glutaminase</fullName>
        <ecNumber evidence="5">3.1.1.61</ecNumber>
        <ecNumber evidence="5">3.5.1.44</ecNumber>
    </recommendedName>
</protein>
<comment type="catalytic activity">
    <reaction evidence="5">
        <text>L-glutaminyl-[protein] + H2O = L-glutamyl-[protein] + NH4(+)</text>
        <dbReference type="Rhea" id="RHEA:16441"/>
        <dbReference type="Rhea" id="RHEA-COMP:10207"/>
        <dbReference type="Rhea" id="RHEA-COMP:10208"/>
        <dbReference type="ChEBI" id="CHEBI:15377"/>
        <dbReference type="ChEBI" id="CHEBI:28938"/>
        <dbReference type="ChEBI" id="CHEBI:29973"/>
        <dbReference type="ChEBI" id="CHEBI:30011"/>
        <dbReference type="EC" id="3.5.1.44"/>
    </reaction>
</comment>
<evidence type="ECO:0000256" key="2">
    <source>
        <dbReference type="ARBA" id="ARBA00022500"/>
    </source>
</evidence>
<comment type="subcellular location">
    <subcellularLocation>
        <location evidence="5">Cytoplasm</location>
    </subcellularLocation>
</comment>
<dbReference type="SMART" id="SM00448">
    <property type="entry name" value="REC"/>
    <property type="match status" value="1"/>
</dbReference>
<proteinExistence type="inferred from homology"/>
<sequence length="334" mass="35711">MRIGIVNDMPLAVKALRGALARAPEHQVIWVASTGTEAVQRCREDTPDLLLMDLLMPEMDGVEATRQIMAETPCAILIVTSDVERHVSRVFEAMGHGALDVVATPALGDAPLPDAATLLRKIHNLELLLGQKVARKALEPILRESSSCRQRLVVIGASAGGPASLVELLKQLPANFPAAIVLVQHVDETFAAGMAQWLASESPLPVRLARAGDVPQPGSVLLAGSNDHLILQRNGELTYNAEPSAHIYRPSIDVFFDSVVANWKGDSIGVLLTGMGRDGAQGLLHMRQRGFLTIAQDQASCAVYGMPKAAAQLDAASEILPLAEIGRRLVALFD</sequence>
<comment type="PTM">
    <text evidence="5">Phosphorylated by CheA. Phosphorylation of the N-terminal regulatory domain activates the methylesterase activity.</text>
</comment>
<dbReference type="Gene3D" id="3.40.50.180">
    <property type="entry name" value="Methylesterase CheB, C-terminal domain"/>
    <property type="match status" value="1"/>
</dbReference>
<evidence type="ECO:0000256" key="6">
    <source>
        <dbReference type="PROSITE-ProRule" id="PRU00050"/>
    </source>
</evidence>
<dbReference type="PROSITE" id="PS50110">
    <property type="entry name" value="RESPONSE_REGULATORY"/>
    <property type="match status" value="1"/>
</dbReference>
<keyword evidence="1 5" id="KW-0963">Cytoplasm</keyword>
<feature type="modified residue" description="4-aspartylphosphate" evidence="5 7">
    <location>
        <position position="53"/>
    </location>
</feature>
<dbReference type="GO" id="GO:0000156">
    <property type="term" value="F:phosphorelay response regulator activity"/>
    <property type="evidence" value="ECO:0007669"/>
    <property type="project" value="InterPro"/>
</dbReference>
<name>A0A1I3DHS0_9PSED</name>
<dbReference type="InterPro" id="IPR008248">
    <property type="entry name" value="CheB-like"/>
</dbReference>
<dbReference type="Pfam" id="PF00072">
    <property type="entry name" value="Response_reg"/>
    <property type="match status" value="1"/>
</dbReference>
<reference evidence="11" key="1">
    <citation type="submission" date="2016-10" db="EMBL/GenBank/DDBJ databases">
        <authorList>
            <person name="Varghese N."/>
            <person name="Submissions S."/>
        </authorList>
    </citation>
    <scope>NUCLEOTIDE SEQUENCE [LARGE SCALE GENOMIC DNA]</scope>
    <source>
        <strain evidence="11">LMG 24016</strain>
    </source>
</reference>
<comment type="catalytic activity">
    <reaction evidence="4 5">
        <text>[protein]-L-glutamate 5-O-methyl ester + H2O = L-glutamyl-[protein] + methanol + H(+)</text>
        <dbReference type="Rhea" id="RHEA:23236"/>
        <dbReference type="Rhea" id="RHEA-COMP:10208"/>
        <dbReference type="Rhea" id="RHEA-COMP:10311"/>
        <dbReference type="ChEBI" id="CHEBI:15377"/>
        <dbReference type="ChEBI" id="CHEBI:15378"/>
        <dbReference type="ChEBI" id="CHEBI:17790"/>
        <dbReference type="ChEBI" id="CHEBI:29973"/>
        <dbReference type="ChEBI" id="CHEBI:82795"/>
        <dbReference type="EC" id="3.1.1.61"/>
    </reaction>
</comment>
<comment type="similarity">
    <text evidence="5">Belongs to the CheB family.</text>
</comment>
<evidence type="ECO:0000259" key="8">
    <source>
        <dbReference type="PROSITE" id="PS50110"/>
    </source>
</evidence>
<dbReference type="GO" id="GO:0005737">
    <property type="term" value="C:cytoplasm"/>
    <property type="evidence" value="ECO:0007669"/>
    <property type="project" value="UniProtKB-SubCell"/>
</dbReference>
<feature type="active site" evidence="5 6">
    <location>
        <position position="278"/>
    </location>
</feature>
<feature type="domain" description="Response regulatory" evidence="8">
    <location>
        <begin position="2"/>
        <end position="119"/>
    </location>
</feature>
<gene>
    <name evidence="5" type="primary">cheB</name>
    <name evidence="10" type="ORF">SAMN05216206_0526</name>
</gene>
<feature type="domain" description="CheB-type methylesterase" evidence="9">
    <location>
        <begin position="144"/>
        <end position="334"/>
    </location>
</feature>
<evidence type="ECO:0000256" key="3">
    <source>
        <dbReference type="ARBA" id="ARBA00022801"/>
    </source>
</evidence>
<dbReference type="InterPro" id="IPR000673">
    <property type="entry name" value="Sig_transdc_resp-reg_Me-estase"/>
</dbReference>
<dbReference type="GO" id="GO:0006935">
    <property type="term" value="P:chemotaxis"/>
    <property type="evidence" value="ECO:0007669"/>
    <property type="project" value="UniProtKB-UniRule"/>
</dbReference>
<dbReference type="InterPro" id="IPR001789">
    <property type="entry name" value="Sig_transdc_resp-reg_receiver"/>
</dbReference>
<dbReference type="EC" id="3.1.1.61" evidence="5"/>
<dbReference type="AlphaFoldDB" id="A0A1I3DHS0"/>
<dbReference type="OrthoDB" id="9793421at2"/>
<dbReference type="SUPFAM" id="SSF52172">
    <property type="entry name" value="CheY-like"/>
    <property type="match status" value="1"/>
</dbReference>
<dbReference type="Proteomes" id="UP000243606">
    <property type="component" value="Unassembled WGS sequence"/>
</dbReference>
<dbReference type="CDD" id="cd16432">
    <property type="entry name" value="CheB_Rec"/>
    <property type="match status" value="1"/>
</dbReference>
<evidence type="ECO:0000256" key="5">
    <source>
        <dbReference type="HAMAP-Rule" id="MF_00099"/>
    </source>
</evidence>
<dbReference type="Gene3D" id="3.40.50.2300">
    <property type="match status" value="1"/>
</dbReference>
<dbReference type="PANTHER" id="PTHR42872">
    <property type="entry name" value="PROTEIN-GLUTAMATE METHYLESTERASE/PROTEIN-GLUTAMINE GLUTAMINASE"/>
    <property type="match status" value="1"/>
</dbReference>
<accession>A0A1I3DHS0</accession>
<dbReference type="GO" id="GO:0050568">
    <property type="term" value="F:protein-glutamine glutaminase activity"/>
    <property type="evidence" value="ECO:0007669"/>
    <property type="project" value="UniProtKB-UniRule"/>
</dbReference>
<dbReference type="NCBIfam" id="NF009206">
    <property type="entry name" value="PRK12555.1"/>
    <property type="match status" value="1"/>
</dbReference>
<keyword evidence="2 5" id="KW-0145">Chemotaxis</keyword>
<keyword evidence="11" id="KW-1185">Reference proteome</keyword>
<dbReference type="GO" id="GO:0008984">
    <property type="term" value="F:protein-glutamate methylesterase activity"/>
    <property type="evidence" value="ECO:0007669"/>
    <property type="project" value="UniProtKB-UniRule"/>
</dbReference>
<dbReference type="PROSITE" id="PS50122">
    <property type="entry name" value="CHEB"/>
    <property type="match status" value="1"/>
</dbReference>
<evidence type="ECO:0000256" key="7">
    <source>
        <dbReference type="PROSITE-ProRule" id="PRU00169"/>
    </source>
</evidence>
<dbReference type="NCBIfam" id="NF001965">
    <property type="entry name" value="PRK00742.1"/>
    <property type="match status" value="1"/>
</dbReference>
<evidence type="ECO:0000259" key="9">
    <source>
        <dbReference type="PROSITE" id="PS50122"/>
    </source>
</evidence>
<feature type="active site" evidence="5 6">
    <location>
        <position position="185"/>
    </location>
</feature>
<organism evidence="10 11">
    <name type="scientific">Pseudomonas guineae</name>
    <dbReference type="NCBI Taxonomy" id="425504"/>
    <lineage>
        <taxon>Bacteria</taxon>
        <taxon>Pseudomonadati</taxon>
        <taxon>Pseudomonadota</taxon>
        <taxon>Gammaproteobacteria</taxon>
        <taxon>Pseudomonadales</taxon>
        <taxon>Pseudomonadaceae</taxon>
        <taxon>Pseudomonas</taxon>
    </lineage>
</organism>
<feature type="active site" evidence="5 6">
    <location>
        <position position="158"/>
    </location>
</feature>
<dbReference type="PIRSF" id="PIRSF000876">
    <property type="entry name" value="RR_chemtxs_CheB"/>
    <property type="match status" value="1"/>
</dbReference>
<evidence type="ECO:0000313" key="10">
    <source>
        <dbReference type="EMBL" id="SFH86294.1"/>
    </source>
</evidence>
<keyword evidence="5 7" id="KW-0597">Phosphoprotein</keyword>
<dbReference type="Pfam" id="PF01339">
    <property type="entry name" value="CheB_methylest"/>
    <property type="match status" value="1"/>
</dbReference>
<comment type="function">
    <text evidence="5">Involved in chemotaxis. Part of a chemotaxis signal transduction system that modulates chemotaxis in response to various stimuli. Catalyzes the demethylation of specific methylglutamate residues introduced into the chemoreceptors (methyl-accepting chemotaxis proteins or MCP) by CheR. Also mediates the irreversible deamidation of specific glutamine residues to glutamic acid.</text>
</comment>
<dbReference type="InterPro" id="IPR035909">
    <property type="entry name" value="CheB_C"/>
</dbReference>
<dbReference type="EMBL" id="FOQL01000001">
    <property type="protein sequence ID" value="SFH86294.1"/>
    <property type="molecule type" value="Genomic_DNA"/>
</dbReference>
<dbReference type="RefSeq" id="WP_090239192.1">
    <property type="nucleotide sequence ID" value="NZ_FOQL01000001.1"/>
</dbReference>
<comment type="domain">
    <text evidence="5">Contains a C-terminal catalytic domain, and an N-terminal region which modulates catalytic activity.</text>
</comment>
<evidence type="ECO:0000256" key="4">
    <source>
        <dbReference type="ARBA" id="ARBA00048267"/>
    </source>
</evidence>
<keyword evidence="3 5" id="KW-0378">Hydrolase</keyword>
<dbReference type="SUPFAM" id="SSF52738">
    <property type="entry name" value="Methylesterase CheB, C-terminal domain"/>
    <property type="match status" value="1"/>
</dbReference>
<evidence type="ECO:0000256" key="1">
    <source>
        <dbReference type="ARBA" id="ARBA00022490"/>
    </source>
</evidence>
<dbReference type="EC" id="3.5.1.44" evidence="5"/>
<dbReference type="InterPro" id="IPR011006">
    <property type="entry name" value="CheY-like_superfamily"/>
</dbReference>
<dbReference type="STRING" id="425504.SAMN05216206_0526"/>
<dbReference type="CDD" id="cd17541">
    <property type="entry name" value="REC_CheB-like"/>
    <property type="match status" value="1"/>
</dbReference>
<dbReference type="PANTHER" id="PTHR42872:SF6">
    <property type="entry name" value="PROTEIN-GLUTAMATE METHYLESTERASE_PROTEIN-GLUTAMINE GLUTAMINASE"/>
    <property type="match status" value="1"/>
</dbReference>